<keyword evidence="5" id="KW-0762">Sugar transport</keyword>
<feature type="transmembrane region" description="Helical" evidence="11">
    <location>
        <begin position="119"/>
        <end position="138"/>
    </location>
</feature>
<evidence type="ECO:0000256" key="7">
    <source>
        <dbReference type="ARBA" id="ARBA00022989"/>
    </source>
</evidence>
<evidence type="ECO:0000256" key="6">
    <source>
        <dbReference type="ARBA" id="ARBA00022692"/>
    </source>
</evidence>
<evidence type="ECO:0000256" key="10">
    <source>
        <dbReference type="ARBA" id="ARBA00035686"/>
    </source>
</evidence>
<dbReference type="GO" id="GO:0005886">
    <property type="term" value="C:plasma membrane"/>
    <property type="evidence" value="ECO:0007669"/>
    <property type="project" value="UniProtKB-SubCell"/>
</dbReference>
<evidence type="ECO:0000256" key="3">
    <source>
        <dbReference type="ARBA" id="ARBA00022475"/>
    </source>
</evidence>
<dbReference type="PANTHER" id="PTHR32196:SF32">
    <property type="entry name" value="XYLOSE TRANSPORT SYSTEM PERMEASE PROTEIN XYLH"/>
    <property type="match status" value="1"/>
</dbReference>
<keyword evidence="7 11" id="KW-1133">Transmembrane helix</keyword>
<feature type="transmembrane region" description="Helical" evidence="11">
    <location>
        <begin position="226"/>
        <end position="244"/>
    </location>
</feature>
<feature type="transmembrane region" description="Helical" evidence="11">
    <location>
        <begin position="64"/>
        <end position="86"/>
    </location>
</feature>
<keyword evidence="4" id="KW-0997">Cell inner membrane</keyword>
<keyword evidence="2" id="KW-0813">Transport</keyword>
<proteinExistence type="predicted"/>
<dbReference type="OrthoDB" id="3468954at2"/>
<dbReference type="GO" id="GO:0022857">
    <property type="term" value="F:transmembrane transporter activity"/>
    <property type="evidence" value="ECO:0007669"/>
    <property type="project" value="InterPro"/>
</dbReference>
<dbReference type="PANTHER" id="PTHR32196">
    <property type="entry name" value="ABC TRANSPORTER PERMEASE PROTEIN YPHD-RELATED-RELATED"/>
    <property type="match status" value="1"/>
</dbReference>
<keyword evidence="6 11" id="KW-0812">Transmembrane</keyword>
<feature type="transmembrane region" description="Helical" evidence="11">
    <location>
        <begin position="145"/>
        <end position="163"/>
    </location>
</feature>
<feature type="transmembrane region" description="Helical" evidence="11">
    <location>
        <begin position="297"/>
        <end position="320"/>
    </location>
</feature>
<evidence type="ECO:0000313" key="12">
    <source>
        <dbReference type="EMBL" id="TNC30632.1"/>
    </source>
</evidence>
<dbReference type="Proteomes" id="UP000306740">
    <property type="component" value="Unassembled WGS sequence"/>
</dbReference>
<feature type="transmembrane region" description="Helical" evidence="11">
    <location>
        <begin position="355"/>
        <end position="374"/>
    </location>
</feature>
<keyword evidence="3" id="KW-1003">Cell membrane</keyword>
<comment type="subcellular location">
    <subcellularLocation>
        <location evidence="1">Cell membrane</location>
        <topology evidence="1">Multi-pass membrane protein</topology>
    </subcellularLocation>
</comment>
<evidence type="ECO:0000313" key="13">
    <source>
        <dbReference type="Proteomes" id="UP000306740"/>
    </source>
</evidence>
<feature type="non-terminal residue" evidence="12">
    <location>
        <position position="396"/>
    </location>
</feature>
<reference evidence="12 13" key="1">
    <citation type="submission" date="2019-05" db="EMBL/GenBank/DDBJ databases">
        <title>Mumia sp. nov., isolated from the intestinal contents of plateau pika (Ochotona curzoniae) in the Qinghai-Tibet plateau of China.</title>
        <authorList>
            <person name="Tian Z."/>
        </authorList>
    </citation>
    <scope>NUCLEOTIDE SEQUENCE [LARGE SCALE GENOMIC DNA]</scope>
    <source>
        <strain evidence="13">527</strain>
    </source>
</reference>
<dbReference type="EMBL" id="VDFR01000213">
    <property type="protein sequence ID" value="TNC30632.1"/>
    <property type="molecule type" value="Genomic_DNA"/>
</dbReference>
<comment type="caution">
    <text evidence="12">The sequence shown here is derived from an EMBL/GenBank/DDBJ whole genome shotgun (WGS) entry which is preliminary data.</text>
</comment>
<sequence>MTTTYDKTDERLLESESPRAALSGFGRRIRSGDLGMAPVVIGLVLIWVIFFLQNDRFLSSRNLVNLSLDSATIGMISLGIVLVLLLGEIDLSVGSVSGVGGSIMAVLLVYQGWPLLSAILLALAVGVAIGTFYGLLFTQFGVPSFVITLAGLLAFLGVQLWVLGSRGTVNLPVDSWIIEFANFKFLSDPVSYALAVVIGLAYLGTRLRTIQRRRAANLSAPSFRGAVIKAVLMVAALLFGAWYLNQDRGVGYMPLFWVAMIVAVDLVLRRTRFGRSVYAVGGNEEAARRAGVPVNRVYITVFAAASTFAVLGGILAAGRLQSVAQSSGGTDTNLMAIAAAVIGGTSLFGGRGSAYAALFGMLVLQSITSGLNLIGVEAEVRYIVTGAVLLLAVTID</sequence>
<feature type="transmembrane region" description="Helical" evidence="11">
    <location>
        <begin position="34"/>
        <end position="52"/>
    </location>
</feature>
<keyword evidence="8 11" id="KW-0472">Membrane</keyword>
<feature type="transmembrane region" description="Helical" evidence="11">
    <location>
        <begin position="250"/>
        <end position="268"/>
    </location>
</feature>
<dbReference type="Pfam" id="PF02653">
    <property type="entry name" value="BPD_transp_2"/>
    <property type="match status" value="1"/>
</dbReference>
<accession>A0A5C4M9X3</accession>
<protein>
    <recommendedName>
        <fullName evidence="10">Xylose transport system permease protein XylH</fullName>
    </recommendedName>
</protein>
<dbReference type="InterPro" id="IPR001851">
    <property type="entry name" value="ABC_transp_permease"/>
</dbReference>
<evidence type="ECO:0000256" key="8">
    <source>
        <dbReference type="ARBA" id="ARBA00023136"/>
    </source>
</evidence>
<evidence type="ECO:0000256" key="9">
    <source>
        <dbReference type="ARBA" id="ARBA00035611"/>
    </source>
</evidence>
<evidence type="ECO:0000256" key="5">
    <source>
        <dbReference type="ARBA" id="ARBA00022597"/>
    </source>
</evidence>
<dbReference type="CDD" id="cd06579">
    <property type="entry name" value="TM_PBP1_transp_AraH_like"/>
    <property type="match status" value="1"/>
</dbReference>
<dbReference type="AlphaFoldDB" id="A0A5C4M9X3"/>
<feature type="transmembrane region" description="Helical" evidence="11">
    <location>
        <begin position="183"/>
        <end position="205"/>
    </location>
</feature>
<organism evidence="12 13">
    <name type="scientific">Mumia zhuanghuii</name>
    <dbReference type="NCBI Taxonomy" id="2585211"/>
    <lineage>
        <taxon>Bacteria</taxon>
        <taxon>Bacillati</taxon>
        <taxon>Actinomycetota</taxon>
        <taxon>Actinomycetes</taxon>
        <taxon>Propionibacteriales</taxon>
        <taxon>Nocardioidaceae</taxon>
        <taxon>Mumia</taxon>
    </lineage>
</organism>
<gene>
    <name evidence="12" type="ORF">FHE65_32605</name>
</gene>
<comment type="function">
    <text evidence="9">Part of the binding-protein-dependent transport system for D-xylose. Probably responsible for the translocation of the substrate across the membrane.</text>
</comment>
<evidence type="ECO:0000256" key="11">
    <source>
        <dbReference type="SAM" id="Phobius"/>
    </source>
</evidence>
<evidence type="ECO:0000256" key="4">
    <source>
        <dbReference type="ARBA" id="ARBA00022519"/>
    </source>
</evidence>
<evidence type="ECO:0000256" key="1">
    <source>
        <dbReference type="ARBA" id="ARBA00004651"/>
    </source>
</evidence>
<evidence type="ECO:0000256" key="2">
    <source>
        <dbReference type="ARBA" id="ARBA00022448"/>
    </source>
</evidence>
<name>A0A5C4M9X3_9ACTN</name>
<feature type="transmembrane region" description="Helical" evidence="11">
    <location>
        <begin position="93"/>
        <end position="113"/>
    </location>
</feature>
<dbReference type="RefSeq" id="WP_139107251.1">
    <property type="nucleotide sequence ID" value="NZ_VDFR01000213.1"/>
</dbReference>